<accession>A0ABU4B7S7</accession>
<dbReference type="Proteomes" id="UP001185755">
    <property type="component" value="Unassembled WGS sequence"/>
</dbReference>
<evidence type="ECO:0000259" key="5">
    <source>
        <dbReference type="PROSITE" id="PS51078"/>
    </source>
</evidence>
<keyword evidence="3" id="KW-0804">Transcription</keyword>
<keyword evidence="7" id="KW-1185">Reference proteome</keyword>
<dbReference type="Pfam" id="PF01614">
    <property type="entry name" value="IclR_C"/>
    <property type="match status" value="1"/>
</dbReference>
<sequence length="271" mass="29707">MRDTVSMVNDVTGAAVSESQPVKSAERTIHILETLAASPTRMSLGELQEACGYPRSSLHALLRTLKELRWIEADETGSRYGIGTHALLTGTSYLDKDSVVSRAAAVLEALRSDVRHTVHFARRDEDSVIYLASRGSKLEVRRMHRVGRKLPCHVTALGQALLAELTTDEVTALLPEKLERYTENTIVDRDALIAELGQVRRRGWSLEQEQGTVGVVCIATVVPYRIPATDALSVSMPAEVASYPGELERIAGVLTDHAAAWARELRAEGVR</sequence>
<dbReference type="Pfam" id="PF09339">
    <property type="entry name" value="HTH_IclR"/>
    <property type="match status" value="1"/>
</dbReference>
<gene>
    <name evidence="6" type="ORF">R3P96_02680</name>
</gene>
<dbReference type="PROSITE" id="PS51077">
    <property type="entry name" value="HTH_ICLR"/>
    <property type="match status" value="1"/>
</dbReference>
<proteinExistence type="predicted"/>
<dbReference type="InterPro" id="IPR036390">
    <property type="entry name" value="WH_DNA-bd_sf"/>
</dbReference>
<keyword evidence="2" id="KW-0238">DNA-binding</keyword>
<dbReference type="SUPFAM" id="SSF55781">
    <property type="entry name" value="GAF domain-like"/>
    <property type="match status" value="1"/>
</dbReference>
<comment type="caution">
    <text evidence="6">The sequence shown here is derived from an EMBL/GenBank/DDBJ whole genome shotgun (WGS) entry which is preliminary data.</text>
</comment>
<dbReference type="PANTHER" id="PTHR30136">
    <property type="entry name" value="HELIX-TURN-HELIX TRANSCRIPTIONAL REGULATOR, ICLR FAMILY"/>
    <property type="match status" value="1"/>
</dbReference>
<dbReference type="InterPro" id="IPR050707">
    <property type="entry name" value="HTH_MetabolicPath_Reg"/>
</dbReference>
<dbReference type="SUPFAM" id="SSF46785">
    <property type="entry name" value="Winged helix' DNA-binding domain"/>
    <property type="match status" value="1"/>
</dbReference>
<evidence type="ECO:0000313" key="6">
    <source>
        <dbReference type="EMBL" id="MDV6260237.1"/>
    </source>
</evidence>
<dbReference type="RefSeq" id="WP_317563087.1">
    <property type="nucleotide sequence ID" value="NZ_JAWLJX010000001.1"/>
</dbReference>
<evidence type="ECO:0000259" key="4">
    <source>
        <dbReference type="PROSITE" id="PS51077"/>
    </source>
</evidence>
<evidence type="ECO:0000256" key="1">
    <source>
        <dbReference type="ARBA" id="ARBA00023015"/>
    </source>
</evidence>
<dbReference type="PANTHER" id="PTHR30136:SF24">
    <property type="entry name" value="HTH-TYPE TRANSCRIPTIONAL REPRESSOR ALLR"/>
    <property type="match status" value="1"/>
</dbReference>
<dbReference type="EMBL" id="JAWLJX010000001">
    <property type="protein sequence ID" value="MDV6260237.1"/>
    <property type="molecule type" value="Genomic_DNA"/>
</dbReference>
<dbReference type="SMART" id="SM00346">
    <property type="entry name" value="HTH_ICLR"/>
    <property type="match status" value="1"/>
</dbReference>
<evidence type="ECO:0000256" key="3">
    <source>
        <dbReference type="ARBA" id="ARBA00023163"/>
    </source>
</evidence>
<dbReference type="PROSITE" id="PS51078">
    <property type="entry name" value="ICLR_ED"/>
    <property type="match status" value="1"/>
</dbReference>
<dbReference type="Gene3D" id="1.10.10.10">
    <property type="entry name" value="Winged helix-like DNA-binding domain superfamily/Winged helix DNA-binding domain"/>
    <property type="match status" value="1"/>
</dbReference>
<dbReference type="InterPro" id="IPR036388">
    <property type="entry name" value="WH-like_DNA-bd_sf"/>
</dbReference>
<protein>
    <submittedName>
        <fullName evidence="6">IclR family transcriptional regulator</fullName>
    </submittedName>
</protein>
<name>A0ABU4B7S7_9NOCA</name>
<organism evidence="6 7">
    <name type="scientific">Rhodococcoides yunnanense</name>
    <dbReference type="NCBI Taxonomy" id="278209"/>
    <lineage>
        <taxon>Bacteria</taxon>
        <taxon>Bacillati</taxon>
        <taxon>Actinomycetota</taxon>
        <taxon>Actinomycetes</taxon>
        <taxon>Mycobacteriales</taxon>
        <taxon>Nocardiaceae</taxon>
        <taxon>Rhodococcoides</taxon>
    </lineage>
</organism>
<evidence type="ECO:0000256" key="2">
    <source>
        <dbReference type="ARBA" id="ARBA00023125"/>
    </source>
</evidence>
<reference evidence="6 7" key="1">
    <citation type="submission" date="2023-10" db="EMBL/GenBank/DDBJ databases">
        <title>Development of a sustainable strategy for remediation of hydrocarbon-contaminated territories based on the waste exchange concept.</title>
        <authorList>
            <person name="Krivoruchko A."/>
        </authorList>
    </citation>
    <scope>NUCLEOTIDE SEQUENCE [LARGE SCALE GENOMIC DNA]</scope>
    <source>
        <strain evidence="6 7">IEGM 1323</strain>
    </source>
</reference>
<feature type="domain" description="HTH iclR-type" evidence="4">
    <location>
        <begin position="22"/>
        <end position="84"/>
    </location>
</feature>
<keyword evidence="1" id="KW-0805">Transcription regulation</keyword>
<dbReference type="InterPro" id="IPR029016">
    <property type="entry name" value="GAF-like_dom_sf"/>
</dbReference>
<feature type="domain" description="IclR-ED" evidence="5">
    <location>
        <begin position="85"/>
        <end position="267"/>
    </location>
</feature>
<evidence type="ECO:0000313" key="7">
    <source>
        <dbReference type="Proteomes" id="UP001185755"/>
    </source>
</evidence>
<dbReference type="InterPro" id="IPR005471">
    <property type="entry name" value="Tscrpt_reg_IclR_N"/>
</dbReference>
<dbReference type="Gene3D" id="3.30.450.40">
    <property type="match status" value="1"/>
</dbReference>
<dbReference type="InterPro" id="IPR014757">
    <property type="entry name" value="Tscrpt_reg_IclR_C"/>
</dbReference>